<gene>
    <name evidence="1" type="ORF">DPEC_G00276690</name>
</gene>
<organism evidence="1 2">
    <name type="scientific">Dallia pectoralis</name>
    <name type="common">Alaska blackfish</name>
    <dbReference type="NCBI Taxonomy" id="75939"/>
    <lineage>
        <taxon>Eukaryota</taxon>
        <taxon>Metazoa</taxon>
        <taxon>Chordata</taxon>
        <taxon>Craniata</taxon>
        <taxon>Vertebrata</taxon>
        <taxon>Euteleostomi</taxon>
        <taxon>Actinopterygii</taxon>
        <taxon>Neopterygii</taxon>
        <taxon>Teleostei</taxon>
        <taxon>Protacanthopterygii</taxon>
        <taxon>Esociformes</taxon>
        <taxon>Umbridae</taxon>
        <taxon>Dallia</taxon>
    </lineage>
</organism>
<protein>
    <submittedName>
        <fullName evidence="1">Uncharacterized protein</fullName>
    </submittedName>
</protein>
<sequence>MTGLRYIRLARRWKSHARRPDCASSSDPGREPGGGASAQGPGERPSAAFCPRPGSLARLNDPPYRPGPEESLSPVADDSDDSHPLNPACLVSRSGAD</sequence>
<keyword evidence="2" id="KW-1185">Reference proteome</keyword>
<reference evidence="1" key="1">
    <citation type="submission" date="2021-05" db="EMBL/GenBank/DDBJ databases">
        <authorList>
            <person name="Pan Q."/>
            <person name="Jouanno E."/>
            <person name="Zahm M."/>
            <person name="Klopp C."/>
            <person name="Cabau C."/>
            <person name="Louis A."/>
            <person name="Berthelot C."/>
            <person name="Parey E."/>
            <person name="Roest Crollius H."/>
            <person name="Montfort J."/>
            <person name="Robinson-Rechavi M."/>
            <person name="Bouchez O."/>
            <person name="Lampietro C."/>
            <person name="Lopez Roques C."/>
            <person name="Donnadieu C."/>
            <person name="Postlethwait J."/>
            <person name="Bobe J."/>
            <person name="Dillon D."/>
            <person name="Chandos A."/>
            <person name="von Hippel F."/>
            <person name="Guiguen Y."/>
        </authorList>
    </citation>
    <scope>NUCLEOTIDE SEQUENCE</scope>
    <source>
        <strain evidence="1">YG-Jan2019</strain>
    </source>
</reference>
<proteinExistence type="predicted"/>
<dbReference type="EMBL" id="CM055752">
    <property type="protein sequence ID" value="KAJ7992262.1"/>
    <property type="molecule type" value="Genomic_DNA"/>
</dbReference>
<evidence type="ECO:0000313" key="2">
    <source>
        <dbReference type="Proteomes" id="UP001157502"/>
    </source>
</evidence>
<dbReference type="Proteomes" id="UP001157502">
    <property type="component" value="Chromosome 25"/>
</dbReference>
<evidence type="ECO:0000313" key="1">
    <source>
        <dbReference type="EMBL" id="KAJ7992262.1"/>
    </source>
</evidence>
<name>A0ACC2FLQ6_DALPE</name>
<accession>A0ACC2FLQ6</accession>
<comment type="caution">
    <text evidence="1">The sequence shown here is derived from an EMBL/GenBank/DDBJ whole genome shotgun (WGS) entry which is preliminary data.</text>
</comment>